<dbReference type="Gene3D" id="1.10.600.10">
    <property type="entry name" value="Farnesyl Diphosphate Synthase"/>
    <property type="match status" value="2"/>
</dbReference>
<comment type="similarity">
    <text evidence="5">Belongs to the terpene synthase family. Tpsa subfamily.</text>
</comment>
<dbReference type="InterPro" id="IPR050148">
    <property type="entry name" value="Terpene_synthase-like"/>
</dbReference>
<keyword evidence="8" id="KW-1185">Reference proteome</keyword>
<dbReference type="InterPro" id="IPR008949">
    <property type="entry name" value="Isoprenoid_synthase_dom_sf"/>
</dbReference>
<protein>
    <submittedName>
        <fullName evidence="7">Terpenoid synthase 17</fullName>
    </submittedName>
</protein>
<feature type="domain" description="Terpene synthase metal-binding" evidence="6">
    <location>
        <begin position="87"/>
        <end position="159"/>
    </location>
</feature>
<dbReference type="PANTHER" id="PTHR31225">
    <property type="entry name" value="OS04G0344100 PROTEIN-RELATED"/>
    <property type="match status" value="1"/>
</dbReference>
<dbReference type="Proteomes" id="UP001558713">
    <property type="component" value="Unassembled WGS sequence"/>
</dbReference>
<dbReference type="SUPFAM" id="SSF48576">
    <property type="entry name" value="Terpenoid synthases"/>
    <property type="match status" value="2"/>
</dbReference>
<dbReference type="PANTHER" id="PTHR31225:SF93">
    <property type="entry name" value="ALPHA-HUMULENE_(-)-(E)-BETA-CARYOPHYLLENE SYNTHASE"/>
    <property type="match status" value="1"/>
</dbReference>
<dbReference type="InterPro" id="IPR036965">
    <property type="entry name" value="Terpene_synth_N_sf"/>
</dbReference>
<dbReference type="InterPro" id="IPR005630">
    <property type="entry name" value="Terpene_synthase_metal-bd"/>
</dbReference>
<dbReference type="SUPFAM" id="SSF48239">
    <property type="entry name" value="Terpenoid cyclases/Protein prenyltransferases"/>
    <property type="match status" value="1"/>
</dbReference>
<gene>
    <name evidence="7" type="ORF">V5N11_007637</name>
</gene>
<reference evidence="7 8" key="1">
    <citation type="submission" date="2024-04" db="EMBL/GenBank/DDBJ databases">
        <title>Genome assembly C_amara_ONT_v2.</title>
        <authorList>
            <person name="Yant L."/>
            <person name="Moore C."/>
            <person name="Slenker M."/>
        </authorList>
    </citation>
    <scope>NUCLEOTIDE SEQUENCE [LARGE SCALE GENOMIC DNA]</scope>
    <source>
        <tissue evidence="7">Leaf</tissue>
    </source>
</reference>
<evidence type="ECO:0000313" key="7">
    <source>
        <dbReference type="EMBL" id="KAL1215056.1"/>
    </source>
</evidence>
<evidence type="ECO:0000256" key="3">
    <source>
        <dbReference type="ARBA" id="ARBA00022842"/>
    </source>
</evidence>
<organism evidence="7 8">
    <name type="scientific">Cardamine amara subsp. amara</name>
    <dbReference type="NCBI Taxonomy" id="228776"/>
    <lineage>
        <taxon>Eukaryota</taxon>
        <taxon>Viridiplantae</taxon>
        <taxon>Streptophyta</taxon>
        <taxon>Embryophyta</taxon>
        <taxon>Tracheophyta</taxon>
        <taxon>Spermatophyta</taxon>
        <taxon>Magnoliopsida</taxon>
        <taxon>eudicotyledons</taxon>
        <taxon>Gunneridae</taxon>
        <taxon>Pentapetalae</taxon>
        <taxon>rosids</taxon>
        <taxon>malvids</taxon>
        <taxon>Brassicales</taxon>
        <taxon>Brassicaceae</taxon>
        <taxon>Cardamineae</taxon>
        <taxon>Cardamine</taxon>
    </lineage>
</organism>
<sequence length="224" mass="26459">MEEARTFTRNHLAAVTNTHPHLSRHIQNALYITRYHCVEIAVAREYISFYEQEEDHKEKLLKFAKLNFSYCQLHYVQELKAVTKWWKELDLASKLPYTFRDRNVEIYFGMMGIYFEPRYSLARIIGTKISMIMTLVDDTYDAYGTLPEVISFTDALQRYTFFLFLFLVGLLTIDEFFKASSTVPRQILVRVFNTARVINLFYKEGDGFGYPDDNLKSHFTSLFL</sequence>
<evidence type="ECO:0000256" key="1">
    <source>
        <dbReference type="ARBA" id="ARBA00001936"/>
    </source>
</evidence>
<evidence type="ECO:0000256" key="2">
    <source>
        <dbReference type="ARBA" id="ARBA00022723"/>
    </source>
</evidence>
<comment type="caution">
    <text evidence="7">The sequence shown here is derived from an EMBL/GenBank/DDBJ whole genome shotgun (WGS) entry which is preliminary data.</text>
</comment>
<accession>A0ABD1BIQ2</accession>
<dbReference type="GO" id="GO:0008299">
    <property type="term" value="P:isoprenoid biosynthetic process"/>
    <property type="evidence" value="ECO:0007669"/>
    <property type="project" value="UniProtKB-ARBA"/>
</dbReference>
<name>A0ABD1BIQ2_CARAN</name>
<evidence type="ECO:0000313" key="8">
    <source>
        <dbReference type="Proteomes" id="UP001558713"/>
    </source>
</evidence>
<keyword evidence="4" id="KW-0456">Lyase</keyword>
<comment type="cofactor">
    <cofactor evidence="1">
        <name>Mn(2+)</name>
        <dbReference type="ChEBI" id="CHEBI:29035"/>
    </cofactor>
</comment>
<evidence type="ECO:0000256" key="4">
    <source>
        <dbReference type="ARBA" id="ARBA00023239"/>
    </source>
</evidence>
<proteinExistence type="inferred from homology"/>
<dbReference type="InterPro" id="IPR008930">
    <property type="entry name" value="Terpenoid_cyclase/PrenylTrfase"/>
</dbReference>
<dbReference type="EMBL" id="JBANAX010000292">
    <property type="protein sequence ID" value="KAL1215056.1"/>
    <property type="molecule type" value="Genomic_DNA"/>
</dbReference>
<evidence type="ECO:0000259" key="6">
    <source>
        <dbReference type="Pfam" id="PF03936"/>
    </source>
</evidence>
<keyword evidence="3" id="KW-0460">Magnesium</keyword>
<dbReference type="Gene3D" id="1.50.10.130">
    <property type="entry name" value="Terpene synthase, N-terminal domain"/>
    <property type="match status" value="1"/>
</dbReference>
<dbReference type="AlphaFoldDB" id="A0ABD1BIQ2"/>
<dbReference type="Pfam" id="PF03936">
    <property type="entry name" value="Terpene_synth_C"/>
    <property type="match status" value="1"/>
</dbReference>
<keyword evidence="2" id="KW-0479">Metal-binding</keyword>
<dbReference type="GO" id="GO:0016829">
    <property type="term" value="F:lyase activity"/>
    <property type="evidence" value="ECO:0007669"/>
    <property type="project" value="UniProtKB-KW"/>
</dbReference>
<dbReference type="GO" id="GO:0046872">
    <property type="term" value="F:metal ion binding"/>
    <property type="evidence" value="ECO:0007669"/>
    <property type="project" value="UniProtKB-KW"/>
</dbReference>
<evidence type="ECO:0000256" key="5">
    <source>
        <dbReference type="ARBA" id="ARBA00038405"/>
    </source>
</evidence>